<evidence type="ECO:0000259" key="9">
    <source>
        <dbReference type="Pfam" id="PF01618"/>
    </source>
</evidence>
<evidence type="ECO:0000313" key="11">
    <source>
        <dbReference type="Proteomes" id="UP000291469"/>
    </source>
</evidence>
<dbReference type="InterPro" id="IPR000540">
    <property type="entry name" value="Flag_MotA_CS"/>
</dbReference>
<protein>
    <submittedName>
        <fullName evidence="10">Motility protein A</fullName>
    </submittedName>
</protein>
<feature type="domain" description="MotA/TolQ/ExbB proton channel" evidence="9">
    <location>
        <begin position="100"/>
        <end position="218"/>
    </location>
</feature>
<sequence length="269" mass="28956">MALFIGGIALIFVAIGIAMVIDGNALSVLLSMSSFVLVFFATLGAGVMAYRPTELRKIPTIMKSGLKQQPSDLDATVTQLAAMADVARREGMLALEARLDEVEDPSIRQALQLVVDGLDAEAVREMVEIDISAVEQRHTANIGFFQALGGYAPTFGMVGTVIGLINMLQNLTNPEQLGVGMALALLTTLYGVMLANVVFIPFATRLQRLSEAEIRTREAALDGIIALQGGISPRLLVERLETYLPPERRIGYQERANRPARTAAAEEAA</sequence>
<evidence type="ECO:0000256" key="7">
    <source>
        <dbReference type="ARBA" id="ARBA00023136"/>
    </source>
</evidence>
<evidence type="ECO:0000256" key="3">
    <source>
        <dbReference type="ARBA" id="ARBA00022448"/>
    </source>
</evidence>
<dbReference type="GO" id="GO:0071978">
    <property type="term" value="P:bacterial-type flagellum-dependent swarming motility"/>
    <property type="evidence" value="ECO:0007669"/>
    <property type="project" value="InterPro"/>
</dbReference>
<evidence type="ECO:0000256" key="8">
    <source>
        <dbReference type="SAM" id="Phobius"/>
    </source>
</evidence>
<proteinExistence type="inferred from homology"/>
<dbReference type="EMBL" id="CP036402">
    <property type="protein sequence ID" value="QBI21243.1"/>
    <property type="molecule type" value="Genomic_DNA"/>
</dbReference>
<organism evidence="10 11">
    <name type="scientific">Egibacter rhizosphaerae</name>
    <dbReference type="NCBI Taxonomy" id="1670831"/>
    <lineage>
        <taxon>Bacteria</taxon>
        <taxon>Bacillati</taxon>
        <taxon>Actinomycetota</taxon>
        <taxon>Nitriliruptoria</taxon>
        <taxon>Egibacterales</taxon>
        <taxon>Egibacteraceae</taxon>
        <taxon>Egibacter</taxon>
    </lineage>
</organism>
<evidence type="ECO:0000256" key="6">
    <source>
        <dbReference type="ARBA" id="ARBA00022989"/>
    </source>
</evidence>
<dbReference type="GO" id="GO:0005886">
    <property type="term" value="C:plasma membrane"/>
    <property type="evidence" value="ECO:0007669"/>
    <property type="project" value="UniProtKB-SubCell"/>
</dbReference>
<dbReference type="GO" id="GO:0006935">
    <property type="term" value="P:chemotaxis"/>
    <property type="evidence" value="ECO:0007669"/>
    <property type="project" value="InterPro"/>
</dbReference>
<dbReference type="OrthoDB" id="9806929at2"/>
<evidence type="ECO:0000313" key="10">
    <source>
        <dbReference type="EMBL" id="QBI21243.1"/>
    </source>
</evidence>
<keyword evidence="11" id="KW-1185">Reference proteome</keyword>
<feature type="transmembrane region" description="Helical" evidence="8">
    <location>
        <begin position="144"/>
        <end position="165"/>
    </location>
</feature>
<comment type="similarity">
    <text evidence="2">Belongs to the MotA family.</text>
</comment>
<dbReference type="Pfam" id="PF01618">
    <property type="entry name" value="MotA_ExbB"/>
    <property type="match status" value="1"/>
</dbReference>
<keyword evidence="4" id="KW-1003">Cell membrane</keyword>
<dbReference type="RefSeq" id="WP_131156236.1">
    <property type="nucleotide sequence ID" value="NZ_CP036402.1"/>
</dbReference>
<accession>A0A411YJ51</accession>
<keyword evidence="5 8" id="KW-0812">Transmembrane</keyword>
<dbReference type="AlphaFoldDB" id="A0A411YJ51"/>
<feature type="transmembrane region" description="Helical" evidence="8">
    <location>
        <begin position="177"/>
        <end position="200"/>
    </location>
</feature>
<name>A0A411YJ51_9ACTN</name>
<dbReference type="Proteomes" id="UP000291469">
    <property type="component" value="Chromosome"/>
</dbReference>
<keyword evidence="7 8" id="KW-0472">Membrane</keyword>
<evidence type="ECO:0000256" key="2">
    <source>
        <dbReference type="ARBA" id="ARBA00008038"/>
    </source>
</evidence>
<evidence type="ECO:0000256" key="1">
    <source>
        <dbReference type="ARBA" id="ARBA00004651"/>
    </source>
</evidence>
<gene>
    <name evidence="10" type="ORF">ER308_17815</name>
</gene>
<evidence type="ECO:0000256" key="4">
    <source>
        <dbReference type="ARBA" id="ARBA00022475"/>
    </source>
</evidence>
<dbReference type="InterPro" id="IPR002898">
    <property type="entry name" value="MotA_ExbB_proton_chnl"/>
</dbReference>
<keyword evidence="6 8" id="KW-1133">Transmembrane helix</keyword>
<reference evidence="10 11" key="1">
    <citation type="submission" date="2019-01" db="EMBL/GenBank/DDBJ databases">
        <title>Egibacter rhizosphaerae EGI 80759T.</title>
        <authorList>
            <person name="Chen D.-D."/>
            <person name="Tian Y."/>
            <person name="Jiao J.-Y."/>
            <person name="Zhang X.-T."/>
            <person name="Zhang Y.-G."/>
            <person name="Zhang Y."/>
            <person name="Xiao M."/>
            <person name="Shu W.-S."/>
            <person name="Li W.-J."/>
        </authorList>
    </citation>
    <scope>NUCLEOTIDE SEQUENCE [LARGE SCALE GENOMIC DNA]</scope>
    <source>
        <strain evidence="10 11">EGI 80759</strain>
    </source>
</reference>
<keyword evidence="3" id="KW-0813">Transport</keyword>
<dbReference type="PROSITE" id="PS01307">
    <property type="entry name" value="MOTA"/>
    <property type="match status" value="1"/>
</dbReference>
<evidence type="ECO:0000256" key="5">
    <source>
        <dbReference type="ARBA" id="ARBA00022692"/>
    </source>
</evidence>
<dbReference type="KEGG" id="erz:ER308_17815"/>
<dbReference type="PANTHER" id="PTHR30433">
    <property type="entry name" value="CHEMOTAXIS PROTEIN MOTA"/>
    <property type="match status" value="1"/>
</dbReference>
<comment type="subcellular location">
    <subcellularLocation>
        <location evidence="1">Cell membrane</location>
        <topology evidence="1">Multi-pass membrane protein</topology>
    </subcellularLocation>
</comment>
<feature type="transmembrane region" description="Helical" evidence="8">
    <location>
        <begin position="28"/>
        <end position="50"/>
    </location>
</feature>
<dbReference type="InterPro" id="IPR047055">
    <property type="entry name" value="MotA-like"/>
</dbReference>